<feature type="region of interest" description="Disordered" evidence="4">
    <location>
        <begin position="214"/>
        <end position="252"/>
    </location>
</feature>
<evidence type="ECO:0000313" key="6">
    <source>
        <dbReference type="Proteomes" id="UP000799423"/>
    </source>
</evidence>
<keyword evidence="6" id="KW-1185">Reference proteome</keyword>
<feature type="region of interest" description="Disordered" evidence="4">
    <location>
        <begin position="165"/>
        <end position="190"/>
    </location>
</feature>
<organism evidence="5 6">
    <name type="scientific">Plenodomus tracheiphilus IPT5</name>
    <dbReference type="NCBI Taxonomy" id="1408161"/>
    <lineage>
        <taxon>Eukaryota</taxon>
        <taxon>Fungi</taxon>
        <taxon>Dikarya</taxon>
        <taxon>Ascomycota</taxon>
        <taxon>Pezizomycotina</taxon>
        <taxon>Dothideomycetes</taxon>
        <taxon>Pleosporomycetidae</taxon>
        <taxon>Pleosporales</taxon>
        <taxon>Pleosporineae</taxon>
        <taxon>Leptosphaeriaceae</taxon>
        <taxon>Plenodomus</taxon>
    </lineage>
</organism>
<reference evidence="5" key="1">
    <citation type="submission" date="2020-01" db="EMBL/GenBank/DDBJ databases">
        <authorList>
            <consortium name="DOE Joint Genome Institute"/>
            <person name="Haridas S."/>
            <person name="Albert R."/>
            <person name="Binder M."/>
            <person name="Bloem J."/>
            <person name="Labutti K."/>
            <person name="Salamov A."/>
            <person name="Andreopoulos B."/>
            <person name="Baker S.E."/>
            <person name="Barry K."/>
            <person name="Bills G."/>
            <person name="Bluhm B.H."/>
            <person name="Cannon C."/>
            <person name="Castanera R."/>
            <person name="Culley D.E."/>
            <person name="Daum C."/>
            <person name="Ezra D."/>
            <person name="Gonzalez J.B."/>
            <person name="Henrissat B."/>
            <person name="Kuo A."/>
            <person name="Liang C."/>
            <person name="Lipzen A."/>
            <person name="Lutzoni F."/>
            <person name="Magnuson J."/>
            <person name="Mondo S."/>
            <person name="Nolan M."/>
            <person name="Ohm R."/>
            <person name="Pangilinan J."/>
            <person name="Park H.-J."/>
            <person name="Ramirez L."/>
            <person name="Alfaro M."/>
            <person name="Sun H."/>
            <person name="Tritt A."/>
            <person name="Yoshinaga Y."/>
            <person name="Zwiers L.-H."/>
            <person name="Turgeon B.G."/>
            <person name="Goodwin S.B."/>
            <person name="Spatafora J.W."/>
            <person name="Crous P.W."/>
            <person name="Grigoriev I.V."/>
        </authorList>
    </citation>
    <scope>NUCLEOTIDE SEQUENCE</scope>
    <source>
        <strain evidence="5">IPT5</strain>
    </source>
</reference>
<evidence type="ECO:0000313" key="5">
    <source>
        <dbReference type="EMBL" id="KAF2853719.1"/>
    </source>
</evidence>
<dbReference type="InterPro" id="IPR050745">
    <property type="entry name" value="Multifunctional_regulatory"/>
</dbReference>
<dbReference type="Gene3D" id="1.25.40.20">
    <property type="entry name" value="Ankyrin repeat-containing domain"/>
    <property type="match status" value="1"/>
</dbReference>
<feature type="compositionally biased region" description="Acidic residues" evidence="4">
    <location>
        <begin position="174"/>
        <end position="186"/>
    </location>
</feature>
<keyword evidence="2 3" id="KW-0040">ANK repeat</keyword>
<feature type="repeat" description="ANK" evidence="3">
    <location>
        <begin position="333"/>
        <end position="365"/>
    </location>
</feature>
<dbReference type="EMBL" id="MU006294">
    <property type="protein sequence ID" value="KAF2853719.1"/>
    <property type="molecule type" value="Genomic_DNA"/>
</dbReference>
<feature type="repeat" description="ANK" evidence="3">
    <location>
        <begin position="405"/>
        <end position="441"/>
    </location>
</feature>
<dbReference type="InterPro" id="IPR036770">
    <property type="entry name" value="Ankyrin_rpt-contain_sf"/>
</dbReference>
<gene>
    <name evidence="5" type="ORF">T440DRAFT_287066</name>
</gene>
<dbReference type="SMART" id="SM00248">
    <property type="entry name" value="ANK"/>
    <property type="match status" value="5"/>
</dbReference>
<evidence type="ECO:0000256" key="2">
    <source>
        <dbReference type="ARBA" id="ARBA00023043"/>
    </source>
</evidence>
<dbReference type="Pfam" id="PF12796">
    <property type="entry name" value="Ank_2"/>
    <property type="match status" value="2"/>
</dbReference>
<dbReference type="InterPro" id="IPR002110">
    <property type="entry name" value="Ankyrin_rpt"/>
</dbReference>
<dbReference type="PANTHER" id="PTHR24189">
    <property type="entry name" value="MYOTROPHIN"/>
    <property type="match status" value="1"/>
</dbReference>
<dbReference type="Proteomes" id="UP000799423">
    <property type="component" value="Unassembled WGS sequence"/>
</dbReference>
<name>A0A6A7BH51_9PLEO</name>
<dbReference type="OrthoDB" id="539213at2759"/>
<evidence type="ECO:0000256" key="4">
    <source>
        <dbReference type="SAM" id="MobiDB-lite"/>
    </source>
</evidence>
<evidence type="ECO:0000256" key="1">
    <source>
        <dbReference type="ARBA" id="ARBA00022737"/>
    </source>
</evidence>
<evidence type="ECO:0000256" key="3">
    <source>
        <dbReference type="PROSITE-ProRule" id="PRU00023"/>
    </source>
</evidence>
<dbReference type="PROSITE" id="PS50088">
    <property type="entry name" value="ANK_REPEAT"/>
    <property type="match status" value="3"/>
</dbReference>
<proteinExistence type="predicted"/>
<protein>
    <submittedName>
        <fullName evidence="5">Ankyrin</fullName>
    </submittedName>
</protein>
<keyword evidence="1" id="KW-0677">Repeat</keyword>
<dbReference type="AlphaFoldDB" id="A0A6A7BH51"/>
<accession>A0A6A7BH51</accession>
<dbReference type="SUPFAM" id="SSF48403">
    <property type="entry name" value="Ankyrin repeat"/>
    <property type="match status" value="1"/>
</dbReference>
<sequence>MADLQTISAIFSIVKHTWHTVEFVQDAIKAHKDADALWGKTQHLYRLIESIESTIAGRSHPIGAAIALGIKDALSATDQTLGELAKRCQKLSLPENPHAITNLMRCIKFPLSSKSIVKFEQQLQTNIISLQLALYILDREEHKDLARNVEEIRATLSAADRLQNLNNAQQSPEQPDEVHDDDDESRDQEKIVSSAAVLAALDRCIAAATTTINLPPESNTASTSVPHTEVGTNLDSGSNPRSNGLNESSASTADIENLSSSVRIELIEAIHQHFPDRFAIFTHGDDADINERDGEGYTPLMYTVSQHEETCQECHELLQKLLQQRPDVNISNKGQTALTLAIRRNRPAMVESLLAAQPNMDIIDDSGWTFIHHAVAKQSKEAFQSLLEHAASESLNINLEARCDLDMTPLMHLAENAQRPENIELAKLLLQHGADINTTDNSEFSALYYAVAGRKKNTQRNNFIRLLLDEGADVNVIKTFAPDRIKIFTAFREHEDSKRRDSAISASATTGIYGG</sequence>
<dbReference type="PANTHER" id="PTHR24189:SF50">
    <property type="entry name" value="ANKYRIN REPEAT AND SOCS BOX PROTEIN 2"/>
    <property type="match status" value="1"/>
</dbReference>
<feature type="repeat" description="ANK" evidence="3">
    <location>
        <begin position="442"/>
        <end position="479"/>
    </location>
</feature>